<evidence type="ECO:0000313" key="7">
    <source>
        <dbReference type="EMBL" id="BAM81101.1"/>
    </source>
</evidence>
<reference evidence="7 8" key="2">
    <citation type="journal article" date="2007" name="BMC Biol.">
        <title>A 100%-complete sequence reveals unusually simple genomic features in the hot-spring red alga Cyanidioschyzon merolae.</title>
        <authorList>
            <person name="Nozaki H."/>
            <person name="Takano H."/>
            <person name="Misumi O."/>
            <person name="Terasawa K."/>
            <person name="Matsuzaki M."/>
            <person name="Maruyama S."/>
            <person name="Nishida K."/>
            <person name="Yagisawa F."/>
            <person name="Yoshida Y."/>
            <person name="Fujiwara T."/>
            <person name="Takio S."/>
            <person name="Tamura K."/>
            <person name="Chung S.J."/>
            <person name="Nakamura S."/>
            <person name="Kuroiwa H."/>
            <person name="Tanaka K."/>
            <person name="Sato N."/>
            <person name="Kuroiwa T."/>
        </authorList>
    </citation>
    <scope>NUCLEOTIDE SEQUENCE [LARGE SCALE GENOMIC DNA]</scope>
    <source>
        <strain evidence="7 8">10D</strain>
    </source>
</reference>
<dbReference type="RefSeq" id="XP_005537137.1">
    <property type="nucleotide sequence ID" value="XM_005537080.1"/>
</dbReference>
<evidence type="ECO:0000313" key="8">
    <source>
        <dbReference type="Proteomes" id="UP000007014"/>
    </source>
</evidence>
<evidence type="ECO:0000259" key="6">
    <source>
        <dbReference type="PROSITE" id="PS50237"/>
    </source>
</evidence>
<proteinExistence type="predicted"/>
<dbReference type="EC" id="2.3.2.26" evidence="2"/>
<evidence type="ECO:0000256" key="3">
    <source>
        <dbReference type="ARBA" id="ARBA00022679"/>
    </source>
</evidence>
<sequence>MMQSEFSSRRATASKLFDTGGRSAISLRGASNVAPSRESILLKARLERERRAAQRAQERSAVAIQSLARQYFECRRLSKIIEAELVERVANLAQSEGPLPYDTHAAVRFVRALCFLVQLSKAQHDKARLHWYEHRGLIGELVRSTYVSIALKGHIFISAAALGDEAFLLENARRCATAVQRFANTILALMRGRTTGESAKEICRICGPSAEFGRFLIDAPTLVMTSDDIDMPATAHLFSESLAKLIAEHGVTLSKSAIRRICDLTLSLPSSKHHVFLLSFVVDRVGPLDELASKLTQSDVFLKSLMHALEWDPENWRRFAELLEKHDAMNHRVCAVLAFSHSRDYLRQMWHSLMISSSGALLRLFCESFRVSTLVMDDDDFYSATNLSFVLEIINELKEQLFWRLYTTSTGARPTGRNKWDLAAADVLQASSRLLLALWARDARRPFTVQRESLWEVQAARKAPELFVRESVRKNSGMPLLRMAPFSISFETRVRIFHGCIAQEKARAGGGQSFFGMNGIWITIRRNFIVEDAFAQLNSLGSRLRENIRVKFVDEYGLEEAGVDGGGVFKEFMHQLIRFAFSPTHYGLFKATDGGELFPNPASSVIAPSNHLEQFSFLGRILGKALYDAILVDLPIASFFLRKLLGISNDLNDLRSLDPELHRNLKFLRHADPNSFGDLCLTFTVVDNEFGEAVEKELIPGGSSIPVTWDNRLEYMHRVADYRLNRQIKAQTTAFMSGFFDVIEREWIQMFNEWELRELISGDCSGKIDIDNLRSNVTYSGGYSENSGTVELFWQVVQEDLSDSERAALLQFVTSSPRAPLLGFQYLNPPFCIQKAGDDASRYPTASTCMNLLKLPPYSTREAMREKLKYAITQNFGFDLS</sequence>
<dbReference type="InterPro" id="IPR000569">
    <property type="entry name" value="HECT_dom"/>
</dbReference>
<dbReference type="Gramene" id="CMM271CT">
    <property type="protein sequence ID" value="CMM271CT"/>
    <property type="gene ID" value="CMM271C"/>
</dbReference>
<dbReference type="SUPFAM" id="SSF56204">
    <property type="entry name" value="Hect, E3 ligase catalytic domain"/>
    <property type="match status" value="1"/>
</dbReference>
<comment type="catalytic activity">
    <reaction evidence="1">
        <text>S-ubiquitinyl-[E2 ubiquitin-conjugating enzyme]-L-cysteine + [acceptor protein]-L-lysine = [E2 ubiquitin-conjugating enzyme]-L-cysteine + N(6)-ubiquitinyl-[acceptor protein]-L-lysine.</text>
        <dbReference type="EC" id="2.3.2.26"/>
    </reaction>
</comment>
<dbReference type="SMART" id="SM00119">
    <property type="entry name" value="HECTc"/>
    <property type="match status" value="1"/>
</dbReference>
<dbReference type="GO" id="GO:0006511">
    <property type="term" value="P:ubiquitin-dependent protein catabolic process"/>
    <property type="evidence" value="ECO:0007669"/>
    <property type="project" value="TreeGrafter"/>
</dbReference>
<dbReference type="Proteomes" id="UP000007014">
    <property type="component" value="Chromosome 13"/>
</dbReference>
<evidence type="ECO:0000256" key="5">
    <source>
        <dbReference type="PROSITE-ProRule" id="PRU00104"/>
    </source>
</evidence>
<dbReference type="GO" id="GO:0000209">
    <property type="term" value="P:protein polyubiquitination"/>
    <property type="evidence" value="ECO:0007669"/>
    <property type="project" value="InterPro"/>
</dbReference>
<organism evidence="7 8">
    <name type="scientific">Cyanidioschyzon merolae (strain NIES-3377 / 10D)</name>
    <name type="common">Unicellular red alga</name>
    <dbReference type="NCBI Taxonomy" id="280699"/>
    <lineage>
        <taxon>Eukaryota</taxon>
        <taxon>Rhodophyta</taxon>
        <taxon>Bangiophyceae</taxon>
        <taxon>Cyanidiales</taxon>
        <taxon>Cyanidiaceae</taxon>
        <taxon>Cyanidioschyzon</taxon>
    </lineage>
</organism>
<dbReference type="PANTHER" id="PTHR45700:SF2">
    <property type="entry name" value="UBIQUITIN-PROTEIN LIGASE E3C"/>
    <property type="match status" value="1"/>
</dbReference>
<evidence type="ECO:0000256" key="4">
    <source>
        <dbReference type="ARBA" id="ARBA00022786"/>
    </source>
</evidence>
<protein>
    <recommendedName>
        <fullName evidence="2">HECT-type E3 ubiquitin transferase</fullName>
        <ecNumber evidence="2">2.3.2.26</ecNumber>
    </recommendedName>
</protein>
<dbReference type="HOGENOM" id="CLU_002173_2_3_1"/>
<name>M1UTH6_CYAM1</name>
<dbReference type="FunFam" id="3.30.2160.10:FF:000002">
    <property type="entry name" value="Putative Ubiquitin-protein ligase E3C"/>
    <property type="match status" value="1"/>
</dbReference>
<dbReference type="InterPro" id="IPR044611">
    <property type="entry name" value="E3A/B/C-like"/>
</dbReference>
<accession>M1UTH6</accession>
<dbReference type="KEGG" id="cme:CYME_CMM271C"/>
<dbReference type="GO" id="GO:0061630">
    <property type="term" value="F:ubiquitin protein ligase activity"/>
    <property type="evidence" value="ECO:0007669"/>
    <property type="project" value="UniProtKB-EC"/>
</dbReference>
<evidence type="ECO:0000256" key="1">
    <source>
        <dbReference type="ARBA" id="ARBA00000885"/>
    </source>
</evidence>
<dbReference type="InterPro" id="IPR035983">
    <property type="entry name" value="Hect_E3_ubiquitin_ligase"/>
</dbReference>
<dbReference type="GeneID" id="16994907"/>
<dbReference type="EMBL" id="AP006495">
    <property type="protein sequence ID" value="BAM81101.1"/>
    <property type="molecule type" value="Genomic_DNA"/>
</dbReference>
<keyword evidence="8" id="KW-1185">Reference proteome</keyword>
<feature type="active site" description="Glycyl thioester intermediate" evidence="5">
    <location>
        <position position="849"/>
    </location>
</feature>
<reference evidence="7 8" key="1">
    <citation type="journal article" date="2004" name="Nature">
        <title>Genome sequence of the ultrasmall unicellular red alga Cyanidioschyzon merolae 10D.</title>
        <authorList>
            <person name="Matsuzaki M."/>
            <person name="Misumi O."/>
            <person name="Shin-i T."/>
            <person name="Maruyama S."/>
            <person name="Takahara M."/>
            <person name="Miyagishima S."/>
            <person name="Mori T."/>
            <person name="Nishida K."/>
            <person name="Yagisawa F."/>
            <person name="Nishida K."/>
            <person name="Yoshida Y."/>
            <person name="Nishimura Y."/>
            <person name="Nakao S."/>
            <person name="Kobayashi T."/>
            <person name="Momoyama Y."/>
            <person name="Higashiyama T."/>
            <person name="Minoda A."/>
            <person name="Sano M."/>
            <person name="Nomoto H."/>
            <person name="Oishi K."/>
            <person name="Hayashi H."/>
            <person name="Ohta F."/>
            <person name="Nishizaka S."/>
            <person name="Haga S."/>
            <person name="Miura S."/>
            <person name="Morishita T."/>
            <person name="Kabeya Y."/>
            <person name="Terasawa K."/>
            <person name="Suzuki Y."/>
            <person name="Ishii Y."/>
            <person name="Asakawa S."/>
            <person name="Takano H."/>
            <person name="Ohta N."/>
            <person name="Kuroiwa H."/>
            <person name="Tanaka K."/>
            <person name="Shimizu N."/>
            <person name="Sugano S."/>
            <person name="Sato N."/>
            <person name="Nozaki H."/>
            <person name="Ogasawara N."/>
            <person name="Kohara Y."/>
            <person name="Kuroiwa T."/>
        </authorList>
    </citation>
    <scope>NUCLEOTIDE SEQUENCE [LARGE SCALE GENOMIC DNA]</scope>
    <source>
        <strain evidence="7 8">10D</strain>
    </source>
</reference>
<keyword evidence="4 5" id="KW-0833">Ubl conjugation pathway</keyword>
<dbReference type="GO" id="GO:0016874">
    <property type="term" value="F:ligase activity"/>
    <property type="evidence" value="ECO:0007669"/>
    <property type="project" value="UniProtKB-KW"/>
</dbReference>
<dbReference type="OrthoDB" id="8068875at2759"/>
<gene>
    <name evidence="7" type="ORF">CYME_CMM271C</name>
</gene>
<dbReference type="Pfam" id="PF00632">
    <property type="entry name" value="HECT"/>
    <property type="match status" value="1"/>
</dbReference>
<dbReference type="PROSITE" id="PS50237">
    <property type="entry name" value="HECT"/>
    <property type="match status" value="1"/>
</dbReference>
<keyword evidence="3" id="KW-0808">Transferase</keyword>
<dbReference type="Gene3D" id="3.30.2160.10">
    <property type="entry name" value="Hect, E3 ligase catalytic domain"/>
    <property type="match status" value="1"/>
</dbReference>
<dbReference type="Gene3D" id="3.90.1750.10">
    <property type="entry name" value="Hect, E3 ligase catalytic domains"/>
    <property type="match status" value="1"/>
</dbReference>
<keyword evidence="7" id="KW-0436">Ligase</keyword>
<dbReference type="eggNOG" id="KOG0942">
    <property type="taxonomic scope" value="Eukaryota"/>
</dbReference>
<dbReference type="CDD" id="cd00078">
    <property type="entry name" value="HECTc"/>
    <property type="match status" value="1"/>
</dbReference>
<dbReference type="PANTHER" id="PTHR45700">
    <property type="entry name" value="UBIQUITIN-PROTEIN LIGASE E3C"/>
    <property type="match status" value="1"/>
</dbReference>
<feature type="domain" description="HECT" evidence="6">
    <location>
        <begin position="544"/>
        <end position="881"/>
    </location>
</feature>
<dbReference type="AlphaFoldDB" id="M1UTH6"/>
<dbReference type="Gene3D" id="3.30.2410.10">
    <property type="entry name" value="Hect, E3 ligase catalytic domain"/>
    <property type="match status" value="1"/>
</dbReference>
<dbReference type="STRING" id="280699.M1UTH6"/>
<dbReference type="FunFam" id="3.30.2410.10:FF:000011">
    <property type="entry name" value="Putative Ubiquitin-protein ligase E3C"/>
    <property type="match status" value="1"/>
</dbReference>
<evidence type="ECO:0000256" key="2">
    <source>
        <dbReference type="ARBA" id="ARBA00012485"/>
    </source>
</evidence>